<dbReference type="EMBL" id="CAJVCH010347630">
    <property type="protein sequence ID" value="CAG7815593.1"/>
    <property type="molecule type" value="Genomic_DNA"/>
</dbReference>
<protein>
    <submittedName>
        <fullName evidence="1">Uncharacterized protein</fullName>
    </submittedName>
</protein>
<comment type="caution">
    <text evidence="1">The sequence shown here is derived from an EMBL/GenBank/DDBJ whole genome shotgun (WGS) entry which is preliminary data.</text>
</comment>
<evidence type="ECO:0000313" key="1">
    <source>
        <dbReference type="EMBL" id="CAG7815593.1"/>
    </source>
</evidence>
<reference evidence="1" key="1">
    <citation type="submission" date="2021-06" db="EMBL/GenBank/DDBJ databases">
        <authorList>
            <person name="Hodson N. C."/>
            <person name="Mongue J. A."/>
            <person name="Jaron S. K."/>
        </authorList>
    </citation>
    <scope>NUCLEOTIDE SEQUENCE</scope>
</reference>
<dbReference type="Proteomes" id="UP000708208">
    <property type="component" value="Unassembled WGS sequence"/>
</dbReference>
<feature type="non-terminal residue" evidence="1">
    <location>
        <position position="1"/>
    </location>
</feature>
<name>A0A8J2PBM2_9HEXA</name>
<accession>A0A8J2PBM2</accession>
<keyword evidence="2" id="KW-1185">Reference proteome</keyword>
<sequence length="56" mass="6253">MADSSEINNNFERLQQYAISALQREISSLPPGLFQNSPIVQNLKNIVQTIENFSGS</sequence>
<dbReference type="AlphaFoldDB" id="A0A8J2PBM2"/>
<proteinExistence type="predicted"/>
<evidence type="ECO:0000313" key="2">
    <source>
        <dbReference type="Proteomes" id="UP000708208"/>
    </source>
</evidence>
<organism evidence="1 2">
    <name type="scientific">Allacma fusca</name>
    <dbReference type="NCBI Taxonomy" id="39272"/>
    <lineage>
        <taxon>Eukaryota</taxon>
        <taxon>Metazoa</taxon>
        <taxon>Ecdysozoa</taxon>
        <taxon>Arthropoda</taxon>
        <taxon>Hexapoda</taxon>
        <taxon>Collembola</taxon>
        <taxon>Symphypleona</taxon>
        <taxon>Sminthuridae</taxon>
        <taxon>Allacma</taxon>
    </lineage>
</organism>
<gene>
    <name evidence="1" type="ORF">AFUS01_LOCUS26260</name>
</gene>